<dbReference type="PROSITE" id="PS50054">
    <property type="entry name" value="TYR_PHOSPHATASE_DUAL"/>
    <property type="match status" value="1"/>
</dbReference>
<gene>
    <name evidence="8" type="ordered locus">DEHA2F20460g</name>
</gene>
<dbReference type="GO" id="GO:0006995">
    <property type="term" value="P:cellular response to nitrogen starvation"/>
    <property type="evidence" value="ECO:0007669"/>
    <property type="project" value="EnsemblFungi"/>
</dbReference>
<feature type="domain" description="Tyrosine-protein phosphatase" evidence="6">
    <location>
        <begin position="1"/>
        <end position="152"/>
    </location>
</feature>
<dbReference type="PIRSF" id="PIRSF000941">
    <property type="entry name" value="DUSP12"/>
    <property type="match status" value="1"/>
</dbReference>
<accession>Q6BKN4</accession>
<dbReference type="SMART" id="SM00195">
    <property type="entry name" value="DSPc"/>
    <property type="match status" value="1"/>
</dbReference>
<dbReference type="SUPFAM" id="SSF52799">
    <property type="entry name" value="(Phosphotyrosine protein) phosphatases II"/>
    <property type="match status" value="1"/>
</dbReference>
<dbReference type="GO" id="GO:1990275">
    <property type="term" value="F:preribosome binding"/>
    <property type="evidence" value="ECO:0007669"/>
    <property type="project" value="EnsemblFungi"/>
</dbReference>
<feature type="active site" description="Phosphocysteine intermediate" evidence="5">
    <location>
        <position position="96"/>
    </location>
</feature>
<dbReference type="Gene3D" id="3.90.190.10">
    <property type="entry name" value="Protein tyrosine phosphatase superfamily"/>
    <property type="match status" value="1"/>
</dbReference>
<dbReference type="InterPro" id="IPR000340">
    <property type="entry name" value="Dual-sp_phosphatase_cat-dom"/>
</dbReference>
<dbReference type="STRING" id="284592.Q6BKN4"/>
<comment type="similarity">
    <text evidence="1">Belongs to the protein-tyrosine phosphatase family. Non-receptor class dual specificity subfamily.</text>
</comment>
<reference evidence="8 9" key="1">
    <citation type="journal article" date="2004" name="Nature">
        <title>Genome evolution in yeasts.</title>
        <authorList>
            <consortium name="Genolevures"/>
            <person name="Dujon B."/>
            <person name="Sherman D."/>
            <person name="Fischer G."/>
            <person name="Durrens P."/>
            <person name="Casaregola S."/>
            <person name="Lafontaine I."/>
            <person name="de Montigny J."/>
            <person name="Marck C."/>
            <person name="Neuveglise C."/>
            <person name="Talla E."/>
            <person name="Goffard N."/>
            <person name="Frangeul L."/>
            <person name="Aigle M."/>
            <person name="Anthouard V."/>
            <person name="Babour A."/>
            <person name="Barbe V."/>
            <person name="Barnay S."/>
            <person name="Blanchin S."/>
            <person name="Beckerich J.M."/>
            <person name="Beyne E."/>
            <person name="Bleykasten C."/>
            <person name="Boisrame A."/>
            <person name="Boyer J."/>
            <person name="Cattolico L."/>
            <person name="Confanioleri F."/>
            <person name="de Daruvar A."/>
            <person name="Despons L."/>
            <person name="Fabre E."/>
            <person name="Fairhead C."/>
            <person name="Ferry-Dumazet H."/>
            <person name="Groppi A."/>
            <person name="Hantraye F."/>
            <person name="Hennequin C."/>
            <person name="Jauniaux N."/>
            <person name="Joyet P."/>
            <person name="Kachouri R."/>
            <person name="Kerrest A."/>
            <person name="Koszul R."/>
            <person name="Lemaire M."/>
            <person name="Lesur I."/>
            <person name="Ma L."/>
            <person name="Muller H."/>
            <person name="Nicaud J.M."/>
            <person name="Nikolski M."/>
            <person name="Oztas S."/>
            <person name="Ozier-Kalogeropoulos O."/>
            <person name="Pellenz S."/>
            <person name="Potier S."/>
            <person name="Richard G.F."/>
            <person name="Straub M.L."/>
            <person name="Suleau A."/>
            <person name="Swennene D."/>
            <person name="Tekaia F."/>
            <person name="Wesolowski-Louvel M."/>
            <person name="Westhof E."/>
            <person name="Wirth B."/>
            <person name="Zeniou-Meyer M."/>
            <person name="Zivanovic I."/>
            <person name="Bolotin-Fukuhara M."/>
            <person name="Thierry A."/>
            <person name="Bouchier C."/>
            <person name="Caudron B."/>
            <person name="Scarpelli C."/>
            <person name="Gaillardin C."/>
            <person name="Weissenbach J."/>
            <person name="Wincker P."/>
            <person name="Souciet J.L."/>
        </authorList>
    </citation>
    <scope>NUCLEOTIDE SEQUENCE [LARGE SCALE GENOMIC DNA]</scope>
    <source>
        <strain evidence="9">ATCC 36239 / CBS 767 / BCRC 21394 / JCM 1990 / NBRC 0083 / IGC 2968</strain>
    </source>
</reference>
<dbReference type="AlphaFoldDB" id="Q6BKN4"/>
<dbReference type="PANTHER" id="PTHR45848">
    <property type="entry name" value="DUAL SPECIFICITY PROTEIN PHOSPHATASE 12 FAMILY MEMBER"/>
    <property type="match status" value="1"/>
</dbReference>
<dbReference type="OMA" id="FAWQGMQ"/>
<evidence type="ECO:0000259" key="7">
    <source>
        <dbReference type="PROSITE" id="PS50056"/>
    </source>
</evidence>
<keyword evidence="4" id="KW-0904">Protein phosphatase</keyword>
<dbReference type="GO" id="GO:0000055">
    <property type="term" value="P:ribosomal large subunit export from nucleus"/>
    <property type="evidence" value="ECO:0007669"/>
    <property type="project" value="EnsemblFungi"/>
</dbReference>
<evidence type="ECO:0000256" key="4">
    <source>
        <dbReference type="ARBA" id="ARBA00022912"/>
    </source>
</evidence>
<dbReference type="InterPro" id="IPR020422">
    <property type="entry name" value="TYR_PHOSPHATASE_DUAL_dom"/>
</dbReference>
<dbReference type="GO" id="GO:0005634">
    <property type="term" value="C:nucleus"/>
    <property type="evidence" value="ECO:0007669"/>
    <property type="project" value="EnsemblFungi"/>
</dbReference>
<dbReference type="eggNOG" id="KOG1716">
    <property type="taxonomic scope" value="Eukaryota"/>
</dbReference>
<dbReference type="CDD" id="cd14518">
    <property type="entry name" value="DSP_fungal_YVH1"/>
    <property type="match status" value="1"/>
</dbReference>
<dbReference type="GO" id="GO:2000786">
    <property type="term" value="P:positive regulation of autophagosome assembly"/>
    <property type="evidence" value="ECO:0007669"/>
    <property type="project" value="EnsemblFungi"/>
</dbReference>
<organism evidence="8 9">
    <name type="scientific">Debaryomyces hansenii (strain ATCC 36239 / CBS 767 / BCRC 21394 / JCM 1990 / NBRC 0083 / IGC 2968)</name>
    <name type="common">Yeast</name>
    <name type="synonym">Torulaspora hansenii</name>
    <dbReference type="NCBI Taxonomy" id="284592"/>
    <lineage>
        <taxon>Eukaryota</taxon>
        <taxon>Fungi</taxon>
        <taxon>Dikarya</taxon>
        <taxon>Ascomycota</taxon>
        <taxon>Saccharomycotina</taxon>
        <taxon>Pichiomycetes</taxon>
        <taxon>Debaryomycetaceae</taxon>
        <taxon>Debaryomyces</taxon>
    </lineage>
</organism>
<dbReference type="InterPro" id="IPR029021">
    <property type="entry name" value="Prot-tyrosine_phosphatase-like"/>
</dbReference>
<dbReference type="GO" id="GO:0000027">
    <property type="term" value="P:ribosomal large subunit assembly"/>
    <property type="evidence" value="ECO:0007669"/>
    <property type="project" value="EnsemblFungi"/>
</dbReference>
<protein>
    <recommendedName>
        <fullName evidence="2">protein-tyrosine-phosphatase</fullName>
        <ecNumber evidence="2">3.1.3.48</ecNumber>
    </recommendedName>
</protein>
<evidence type="ECO:0000259" key="6">
    <source>
        <dbReference type="PROSITE" id="PS50054"/>
    </source>
</evidence>
<evidence type="ECO:0000256" key="1">
    <source>
        <dbReference type="ARBA" id="ARBA00008601"/>
    </source>
</evidence>
<sequence length="322" mass="36579">MIYRILGGIYLSSIEPLNNNVDFKHQYNVTHIISAIPGTIPNNYVHDYVHKQIDITDEETSNIIQHFPETNDFIDSCLFPPGTTTDKHHGAILIHCAQGVSRSVTLIVAYLMYRYKLTKDQALHAVKRKFAPACPNDGFQKQLQLYADLKFKVDTTSPLYRQLFIDLNIQADPSGRSLQELNMFSSTTASQSEIDKQAELRCKKCRQVLALESQIENHLSPDASSRQAQFIKRAPNSRRIISAQEASDSCSHYFVREPLIWMRSELEDKGEIEGKFNCPKCDSKVGGYSWKGSRCSCGKWMIPALHLQCAKIDNIKSIPTHR</sequence>
<dbReference type="InterPro" id="IPR016278">
    <property type="entry name" value="DUSP12"/>
</dbReference>
<dbReference type="GO" id="GO:0008138">
    <property type="term" value="F:protein tyrosine/serine/threonine phosphatase activity"/>
    <property type="evidence" value="ECO:0007669"/>
    <property type="project" value="InterPro"/>
</dbReference>
<dbReference type="GO" id="GO:0004725">
    <property type="term" value="F:protein tyrosine phosphatase activity"/>
    <property type="evidence" value="ECO:0007669"/>
    <property type="project" value="UniProtKB-EC"/>
</dbReference>
<evidence type="ECO:0000313" key="8">
    <source>
        <dbReference type="EMBL" id="CAG89625.1"/>
    </source>
</evidence>
<feature type="domain" description="Tyrosine specific protein phosphatases" evidence="7">
    <location>
        <begin position="71"/>
        <end position="129"/>
    </location>
</feature>
<dbReference type="Pfam" id="PF00782">
    <property type="entry name" value="DSPc"/>
    <property type="match status" value="1"/>
</dbReference>
<name>Q6BKN4_DEBHA</name>
<dbReference type="FunCoup" id="Q6BKN4">
    <property type="interactions" value="776"/>
</dbReference>
<dbReference type="GO" id="GO:0005737">
    <property type="term" value="C:cytoplasm"/>
    <property type="evidence" value="ECO:0007669"/>
    <property type="project" value="EnsemblFungi"/>
</dbReference>
<dbReference type="GeneID" id="2903281"/>
<evidence type="ECO:0000256" key="3">
    <source>
        <dbReference type="ARBA" id="ARBA00022801"/>
    </source>
</evidence>
<dbReference type="EC" id="3.1.3.48" evidence="2"/>
<dbReference type="GO" id="GO:0030476">
    <property type="term" value="P:ascospore wall assembly"/>
    <property type="evidence" value="ECO:0007669"/>
    <property type="project" value="EnsemblFungi"/>
</dbReference>
<keyword evidence="3" id="KW-0378">Hydrolase</keyword>
<dbReference type="Proteomes" id="UP000000599">
    <property type="component" value="Chromosome F"/>
</dbReference>
<dbReference type="EMBL" id="CR382138">
    <property type="protein sequence ID" value="CAG89625.1"/>
    <property type="molecule type" value="Genomic_DNA"/>
</dbReference>
<dbReference type="HOGENOM" id="CLU_023312_0_1_1"/>
<dbReference type="PANTHER" id="PTHR45848:SF4">
    <property type="entry name" value="DUAL SPECIFICITY PROTEIN PHOSPHATASE 12"/>
    <property type="match status" value="1"/>
</dbReference>
<proteinExistence type="inferred from homology"/>
<evidence type="ECO:0000313" key="9">
    <source>
        <dbReference type="Proteomes" id="UP000000599"/>
    </source>
</evidence>
<dbReference type="InParanoid" id="Q6BKN4"/>
<dbReference type="KEGG" id="dha:DEHA2F20460g"/>
<evidence type="ECO:0000256" key="5">
    <source>
        <dbReference type="PIRSR" id="PIRSR000941-50"/>
    </source>
</evidence>
<keyword evidence="9" id="KW-1185">Reference proteome</keyword>
<dbReference type="RefSeq" id="XP_461237.1">
    <property type="nucleotide sequence ID" value="XM_461237.1"/>
</dbReference>
<evidence type="ECO:0000256" key="2">
    <source>
        <dbReference type="ARBA" id="ARBA00013064"/>
    </source>
</evidence>
<dbReference type="InterPro" id="IPR000387">
    <property type="entry name" value="Tyr_Pase_dom"/>
</dbReference>
<dbReference type="PROSITE" id="PS50056">
    <property type="entry name" value="TYR_PHOSPHATASE_2"/>
    <property type="match status" value="1"/>
</dbReference>
<dbReference type="OrthoDB" id="2017893at2759"/>